<dbReference type="Proteomes" id="UP000199516">
    <property type="component" value="Unassembled WGS sequence"/>
</dbReference>
<evidence type="ECO:0000313" key="9">
    <source>
        <dbReference type="Proteomes" id="UP000199516"/>
    </source>
</evidence>
<dbReference type="GO" id="GO:0016779">
    <property type="term" value="F:nucleotidyltransferase activity"/>
    <property type="evidence" value="ECO:0007669"/>
    <property type="project" value="UniProtKB-KW"/>
</dbReference>
<keyword evidence="3" id="KW-0808">Transferase</keyword>
<keyword evidence="9" id="KW-1185">Reference proteome</keyword>
<accession>A0A1I2BV69</accession>
<dbReference type="GO" id="GO:0003677">
    <property type="term" value="F:DNA binding"/>
    <property type="evidence" value="ECO:0007669"/>
    <property type="project" value="UniProtKB-UniRule"/>
</dbReference>
<feature type="domain" description="DarT" evidence="7">
    <location>
        <begin position="1"/>
        <end position="125"/>
    </location>
</feature>
<evidence type="ECO:0000256" key="4">
    <source>
        <dbReference type="ARBA" id="ARBA00022695"/>
    </source>
</evidence>
<evidence type="ECO:0000256" key="6">
    <source>
        <dbReference type="PROSITE-ProRule" id="PRU01362"/>
    </source>
</evidence>
<dbReference type="PROSITE" id="PS52018">
    <property type="entry name" value="DART"/>
    <property type="match status" value="1"/>
</dbReference>
<gene>
    <name evidence="8" type="ORF">SAMN05192532_102525</name>
</gene>
<sequence length="125" mass="15154">MENYHGKQSDIVYLVTNTKLMEEHNKEFVFTDGHAIMALSEFYKDLEDLARVDWSVMESKYWFDDADHPDRKRRRQAEFLVHQQVELSLFLGIGVYNQRMKETVNKILKEYHIEMNVLIRPQFYY</sequence>
<reference evidence="8 9" key="1">
    <citation type="submission" date="2016-10" db="EMBL/GenBank/DDBJ databases">
        <authorList>
            <person name="de Groot N.N."/>
        </authorList>
    </citation>
    <scope>NUCLEOTIDE SEQUENCE [LARGE SCALE GENOMIC DNA]</scope>
    <source>
        <strain evidence="8 9">DSM 23995</strain>
    </source>
</reference>
<evidence type="ECO:0000256" key="1">
    <source>
        <dbReference type="ARBA" id="ARBA00022649"/>
    </source>
</evidence>
<proteinExistence type="inferred from homology"/>
<evidence type="ECO:0000256" key="2">
    <source>
        <dbReference type="ARBA" id="ARBA00022676"/>
    </source>
</evidence>
<keyword evidence="1 6" id="KW-1277">Toxin-antitoxin system</keyword>
<dbReference type="InterPro" id="IPR029494">
    <property type="entry name" value="DarT"/>
</dbReference>
<name>A0A1I2BV69_9BACI</name>
<dbReference type="STRING" id="930128.SAMN05192532_102525"/>
<dbReference type="Pfam" id="PF14487">
    <property type="entry name" value="DarT"/>
    <property type="match status" value="1"/>
</dbReference>
<keyword evidence="2" id="KW-0328">Glycosyltransferase</keyword>
<dbReference type="GO" id="GO:0016757">
    <property type="term" value="F:glycosyltransferase activity"/>
    <property type="evidence" value="ECO:0007669"/>
    <property type="project" value="UniProtKB-KW"/>
</dbReference>
<keyword evidence="5 6" id="KW-0238">DNA-binding</keyword>
<protein>
    <recommendedName>
        <fullName evidence="7">DarT domain-containing protein</fullName>
    </recommendedName>
</protein>
<dbReference type="AlphaFoldDB" id="A0A1I2BV69"/>
<organism evidence="8 9">
    <name type="scientific">Alteribacillus iranensis</name>
    <dbReference type="NCBI Taxonomy" id="930128"/>
    <lineage>
        <taxon>Bacteria</taxon>
        <taxon>Bacillati</taxon>
        <taxon>Bacillota</taxon>
        <taxon>Bacilli</taxon>
        <taxon>Bacillales</taxon>
        <taxon>Bacillaceae</taxon>
        <taxon>Alteribacillus</taxon>
    </lineage>
</organism>
<dbReference type="EMBL" id="FONT01000002">
    <property type="protein sequence ID" value="SFE59971.1"/>
    <property type="molecule type" value="Genomic_DNA"/>
</dbReference>
<keyword evidence="4" id="KW-0548">Nucleotidyltransferase</keyword>
<evidence type="ECO:0000256" key="5">
    <source>
        <dbReference type="ARBA" id="ARBA00023125"/>
    </source>
</evidence>
<comment type="similarity">
    <text evidence="6">Belongs to the DarT ADP-ribosyltransferase family.</text>
</comment>
<evidence type="ECO:0000313" key="8">
    <source>
        <dbReference type="EMBL" id="SFE59971.1"/>
    </source>
</evidence>
<comment type="caution">
    <text evidence="6">Lacks conserved residue(s) required for the propagation of feature annotation.</text>
</comment>
<evidence type="ECO:0000259" key="7">
    <source>
        <dbReference type="PROSITE" id="PS52018"/>
    </source>
</evidence>
<evidence type="ECO:0000256" key="3">
    <source>
        <dbReference type="ARBA" id="ARBA00022679"/>
    </source>
</evidence>